<organism evidence="4">
    <name type="scientific">Schistocephalus solidus</name>
    <name type="common">Tapeworm</name>
    <dbReference type="NCBI Taxonomy" id="70667"/>
    <lineage>
        <taxon>Eukaryota</taxon>
        <taxon>Metazoa</taxon>
        <taxon>Spiralia</taxon>
        <taxon>Lophotrochozoa</taxon>
        <taxon>Platyhelminthes</taxon>
        <taxon>Cestoda</taxon>
        <taxon>Eucestoda</taxon>
        <taxon>Diphyllobothriidea</taxon>
        <taxon>Diphyllobothriidae</taxon>
        <taxon>Schistocephalus</taxon>
    </lineage>
</organism>
<dbReference type="Proteomes" id="UP000275846">
    <property type="component" value="Unassembled WGS sequence"/>
</dbReference>
<reference evidence="4" key="1">
    <citation type="submission" date="2016-06" db="UniProtKB">
        <authorList>
            <consortium name="WormBaseParasite"/>
        </authorList>
    </citation>
    <scope>IDENTIFICATION</scope>
</reference>
<dbReference type="AlphaFoldDB" id="A0A183TU83"/>
<proteinExistence type="predicted"/>
<evidence type="ECO:0000259" key="1">
    <source>
        <dbReference type="Pfam" id="PF00078"/>
    </source>
</evidence>
<reference evidence="2 3" key="2">
    <citation type="submission" date="2018-11" db="EMBL/GenBank/DDBJ databases">
        <authorList>
            <consortium name="Pathogen Informatics"/>
        </authorList>
    </citation>
    <scope>NUCLEOTIDE SEQUENCE [LARGE SCALE GENOMIC DNA]</scope>
    <source>
        <strain evidence="2 3">NST_G2</strain>
    </source>
</reference>
<accession>A0A183TU83</accession>
<feature type="domain" description="Reverse transcriptase" evidence="1">
    <location>
        <begin position="5"/>
        <end position="69"/>
    </location>
</feature>
<keyword evidence="3" id="KW-1185">Reference proteome</keyword>
<evidence type="ECO:0000313" key="4">
    <source>
        <dbReference type="WBParaSite" id="SSLN_0002077501-mRNA-1"/>
    </source>
</evidence>
<dbReference type="OrthoDB" id="6283029at2759"/>
<name>A0A183TU83_SCHSO</name>
<gene>
    <name evidence="2" type="ORF">SSLN_LOCUS20031</name>
</gene>
<protein>
    <submittedName>
        <fullName evidence="4">Reverse transcriptase domain-containing protein</fullName>
    </submittedName>
</protein>
<dbReference type="Pfam" id="PF00078">
    <property type="entry name" value="RVT_1"/>
    <property type="match status" value="1"/>
</dbReference>
<dbReference type="InterPro" id="IPR000477">
    <property type="entry name" value="RT_dom"/>
</dbReference>
<dbReference type="STRING" id="70667.A0A183TU83"/>
<evidence type="ECO:0000313" key="3">
    <source>
        <dbReference type="Proteomes" id="UP000275846"/>
    </source>
</evidence>
<evidence type="ECO:0000313" key="2">
    <source>
        <dbReference type="EMBL" id="VDM06417.1"/>
    </source>
</evidence>
<dbReference type="WBParaSite" id="SSLN_0002077501-mRNA-1">
    <property type="protein sequence ID" value="SSLN_0002077501-mRNA-1"/>
    <property type="gene ID" value="SSLN_0002077501"/>
</dbReference>
<dbReference type="PANTHER" id="PTHR33332">
    <property type="entry name" value="REVERSE TRANSCRIPTASE DOMAIN-CONTAINING PROTEIN"/>
    <property type="match status" value="1"/>
</dbReference>
<dbReference type="EMBL" id="UYSU01051690">
    <property type="protein sequence ID" value="VDM06417.1"/>
    <property type="molecule type" value="Genomic_DNA"/>
</dbReference>
<sequence>MDGDKLKRFGVRGKLLKWIENFLIGRSQIVRLGDQQLAKLAVESGVPQGSVLGPILFLLYIDDCVTGFECDTTMFTNDIKLWKVIQNAADEANLQVNLN</sequence>